<dbReference type="RefSeq" id="WP_118319156.1">
    <property type="nucleotide sequence ID" value="NZ_CATYGP010000069.1"/>
</dbReference>
<feature type="region of interest" description="Disordered" evidence="1">
    <location>
        <begin position="174"/>
        <end position="212"/>
    </location>
</feature>
<evidence type="ECO:0000256" key="2">
    <source>
        <dbReference type="SAM" id="Phobius"/>
    </source>
</evidence>
<sequence length="212" mass="23084">MAKMKRKRVASNKSKGQGHKLVWFTLIIIMIPVVIVGYVLLTSIGGQNHPVEGSRFSKTDLDPAITDDNISSLESALSNIENVDKVSVNLLSATLRVHIDLVDSATDDVASAAIDSAYNIVNEQLPIDTYFTNKDGSKMYDLEIDSYNYLIDDTHTADGWTYLKLTKTGASSGPITDNMTAAKDAELSNQLKAASEQIQQNSANAQNEEDGQ</sequence>
<feature type="transmembrane region" description="Helical" evidence="2">
    <location>
        <begin position="21"/>
        <end position="41"/>
    </location>
</feature>
<gene>
    <name evidence="4" type="ORF">DWW32_01220</name>
    <name evidence="3" type="ORF">DWX92_02265</name>
</gene>
<dbReference type="AlphaFoldDB" id="A0A395WCB4"/>
<dbReference type="Proteomes" id="UP000265489">
    <property type="component" value="Unassembled WGS sequence"/>
</dbReference>
<evidence type="ECO:0000256" key="1">
    <source>
        <dbReference type="SAM" id="MobiDB-lite"/>
    </source>
</evidence>
<evidence type="ECO:0000313" key="3">
    <source>
        <dbReference type="EMBL" id="RGS48575.1"/>
    </source>
</evidence>
<proteinExistence type="predicted"/>
<keyword evidence="2" id="KW-1133">Transmembrane helix</keyword>
<evidence type="ECO:0000313" key="6">
    <source>
        <dbReference type="Proteomes" id="UP000285274"/>
    </source>
</evidence>
<dbReference type="EMBL" id="QRVM01000005">
    <property type="protein sequence ID" value="RGS48575.1"/>
    <property type="molecule type" value="Genomic_DNA"/>
</dbReference>
<dbReference type="GeneID" id="66579131"/>
<name>A0A395WCB4_9FIRM</name>
<reference evidence="5 6" key="1">
    <citation type="submission" date="2018-08" db="EMBL/GenBank/DDBJ databases">
        <title>A genome reference for cultivated species of the human gut microbiota.</title>
        <authorList>
            <person name="Zou Y."/>
            <person name="Xue W."/>
            <person name="Luo G."/>
        </authorList>
    </citation>
    <scope>NUCLEOTIDE SEQUENCE [LARGE SCALE GENOMIC DNA]</scope>
    <source>
        <strain evidence="4 5">AF15-20</strain>
        <strain evidence="3 6">AF22-10AC</strain>
    </source>
</reference>
<evidence type="ECO:0000313" key="4">
    <source>
        <dbReference type="EMBL" id="RGU94165.1"/>
    </source>
</evidence>
<comment type="caution">
    <text evidence="4">The sequence shown here is derived from an EMBL/GenBank/DDBJ whole genome shotgun (WGS) entry which is preliminary data.</text>
</comment>
<organism evidence="4 5">
    <name type="scientific">Holdemanella biformis</name>
    <dbReference type="NCBI Taxonomy" id="1735"/>
    <lineage>
        <taxon>Bacteria</taxon>
        <taxon>Bacillati</taxon>
        <taxon>Bacillota</taxon>
        <taxon>Erysipelotrichia</taxon>
        <taxon>Erysipelotrichales</taxon>
        <taxon>Erysipelotrichaceae</taxon>
        <taxon>Holdemanella</taxon>
    </lineage>
</organism>
<evidence type="ECO:0000313" key="5">
    <source>
        <dbReference type="Proteomes" id="UP000265489"/>
    </source>
</evidence>
<protein>
    <submittedName>
        <fullName evidence="4">Uncharacterized protein</fullName>
    </submittedName>
</protein>
<feature type="compositionally biased region" description="Polar residues" evidence="1">
    <location>
        <begin position="187"/>
        <end position="206"/>
    </location>
</feature>
<keyword evidence="2" id="KW-0812">Transmembrane</keyword>
<keyword evidence="2" id="KW-0472">Membrane</keyword>
<dbReference type="EMBL" id="QRYQ01000001">
    <property type="protein sequence ID" value="RGU94165.1"/>
    <property type="molecule type" value="Genomic_DNA"/>
</dbReference>
<accession>A0A395WCB4</accession>
<dbReference type="Proteomes" id="UP000285274">
    <property type="component" value="Unassembled WGS sequence"/>
</dbReference>